<evidence type="ECO:0000256" key="9">
    <source>
        <dbReference type="ARBA" id="ARBA00022840"/>
    </source>
</evidence>
<dbReference type="Proteomes" id="UP000029264">
    <property type="component" value="Unassembled WGS sequence"/>
</dbReference>
<comment type="catalytic activity">
    <reaction evidence="1">
        <text>ATP + protein L-histidine = ADP + protein N-phospho-L-histidine.</text>
        <dbReference type="EC" id="2.7.13.3"/>
    </reaction>
</comment>
<keyword evidence="8 13" id="KW-0418">Kinase</keyword>
<dbReference type="CDD" id="cd00082">
    <property type="entry name" value="HisKA"/>
    <property type="match status" value="1"/>
</dbReference>
<dbReference type="Gene3D" id="3.30.565.10">
    <property type="entry name" value="Histidine kinase-like ATPase, C-terminal domain"/>
    <property type="match status" value="1"/>
</dbReference>
<dbReference type="GO" id="GO:0000155">
    <property type="term" value="F:phosphorelay sensor kinase activity"/>
    <property type="evidence" value="ECO:0007669"/>
    <property type="project" value="InterPro"/>
</dbReference>
<keyword evidence="7" id="KW-0547">Nucleotide-binding</keyword>
<dbReference type="PROSITE" id="PS50885">
    <property type="entry name" value="HAMP"/>
    <property type="match status" value="1"/>
</dbReference>
<dbReference type="STRING" id="1515746.HR45_12890"/>
<evidence type="ECO:0000256" key="5">
    <source>
        <dbReference type="ARBA" id="ARBA00022553"/>
    </source>
</evidence>
<evidence type="ECO:0000259" key="11">
    <source>
        <dbReference type="PROSITE" id="PS50109"/>
    </source>
</evidence>
<protein>
    <recommendedName>
        <fullName evidence="3">histidine kinase</fullName>
        <ecNumber evidence="3">2.7.13.3</ecNumber>
    </recommendedName>
</protein>
<dbReference type="PRINTS" id="PR00344">
    <property type="entry name" value="BCTRLSENSOR"/>
</dbReference>
<organism evidence="13 14">
    <name type="scientific">Shewanella mangrovi</name>
    <dbReference type="NCBI Taxonomy" id="1515746"/>
    <lineage>
        <taxon>Bacteria</taxon>
        <taxon>Pseudomonadati</taxon>
        <taxon>Pseudomonadota</taxon>
        <taxon>Gammaproteobacteria</taxon>
        <taxon>Alteromonadales</taxon>
        <taxon>Shewanellaceae</taxon>
        <taxon>Shewanella</taxon>
    </lineage>
</organism>
<keyword evidence="5" id="KW-0597">Phosphoprotein</keyword>
<dbReference type="EC" id="2.7.13.3" evidence="3"/>
<dbReference type="Gene3D" id="1.10.287.130">
    <property type="match status" value="1"/>
</dbReference>
<evidence type="ECO:0000256" key="8">
    <source>
        <dbReference type="ARBA" id="ARBA00022777"/>
    </source>
</evidence>
<feature type="domain" description="Histidine kinase" evidence="11">
    <location>
        <begin position="206"/>
        <end position="419"/>
    </location>
</feature>
<sequence length="426" mass="47746">MKRLFISLYLLIVISFLGLGWTLDTLWQQSGVDNTVDEPLHALAAMLKPLGKPERQQLLRNANQGSRYPIQLLDADQIALDDQQSLTPNKIFTTQLNGHQLMQFLRIDQQVLVIGPLEADPRAGLRSLFTLLFYLSLAGVALLWVWPLSRDLKVLRQATQAFGKAKWDTRIQLSPRSQVTSLATTFNEMARHISALIDNQRHLSNAVSHEIRTPLARLKFALALIPRYFDVADNNAAQQQFLEGMQQDVQEMESLLQEMLTYASLESAKTGHNAEPCDLVRLCRQVIERVQPLNSIPIAFETNETTVSYLAESSLIERALQNLLTNAQRFANHHIVVQLTMSNTDVLIAVHDDGEGISKADQQKIFTPFVRSDSERNANKGFGLGLAIISRIMQRHEGAVLLNSEPGHTCFTLQLPLPPTAQQSST</sequence>
<dbReference type="SUPFAM" id="SSF55874">
    <property type="entry name" value="ATPase domain of HSP90 chaperone/DNA topoisomerase II/histidine kinase"/>
    <property type="match status" value="1"/>
</dbReference>
<dbReference type="Pfam" id="PF02518">
    <property type="entry name" value="HATPase_c"/>
    <property type="match status" value="1"/>
</dbReference>
<feature type="transmembrane region" description="Helical" evidence="10">
    <location>
        <begin position="127"/>
        <end position="146"/>
    </location>
</feature>
<dbReference type="eggNOG" id="COG2205">
    <property type="taxonomic scope" value="Bacteria"/>
</dbReference>
<dbReference type="SUPFAM" id="SSF47384">
    <property type="entry name" value="Homodimeric domain of signal transducing histidine kinase"/>
    <property type="match status" value="1"/>
</dbReference>
<evidence type="ECO:0000256" key="2">
    <source>
        <dbReference type="ARBA" id="ARBA00004651"/>
    </source>
</evidence>
<dbReference type="SMART" id="SM00387">
    <property type="entry name" value="HATPase_c"/>
    <property type="match status" value="1"/>
</dbReference>
<dbReference type="CDD" id="cd06225">
    <property type="entry name" value="HAMP"/>
    <property type="match status" value="1"/>
</dbReference>
<keyword evidence="10" id="KW-0812">Transmembrane</keyword>
<evidence type="ECO:0000259" key="12">
    <source>
        <dbReference type="PROSITE" id="PS50885"/>
    </source>
</evidence>
<dbReference type="PROSITE" id="PS50109">
    <property type="entry name" value="HIS_KIN"/>
    <property type="match status" value="1"/>
</dbReference>
<dbReference type="GO" id="GO:0005886">
    <property type="term" value="C:plasma membrane"/>
    <property type="evidence" value="ECO:0007669"/>
    <property type="project" value="UniProtKB-SubCell"/>
</dbReference>
<dbReference type="InterPro" id="IPR036097">
    <property type="entry name" value="HisK_dim/P_sf"/>
</dbReference>
<dbReference type="InterPro" id="IPR036890">
    <property type="entry name" value="HATPase_C_sf"/>
</dbReference>
<feature type="domain" description="HAMP" evidence="12">
    <location>
        <begin position="146"/>
        <end position="198"/>
    </location>
</feature>
<evidence type="ECO:0000256" key="4">
    <source>
        <dbReference type="ARBA" id="ARBA00022475"/>
    </source>
</evidence>
<dbReference type="InterPro" id="IPR004358">
    <property type="entry name" value="Sig_transdc_His_kin-like_C"/>
</dbReference>
<comment type="subcellular location">
    <subcellularLocation>
        <location evidence="2">Cell membrane</location>
        <topology evidence="2">Multi-pass membrane protein</topology>
    </subcellularLocation>
</comment>
<dbReference type="EMBL" id="JPEO01000010">
    <property type="protein sequence ID" value="KFZ36941.1"/>
    <property type="molecule type" value="Genomic_DNA"/>
</dbReference>
<evidence type="ECO:0000256" key="6">
    <source>
        <dbReference type="ARBA" id="ARBA00022679"/>
    </source>
</evidence>
<keyword evidence="9" id="KW-0067">ATP-binding</keyword>
<accession>A0A094JWZ6</accession>
<evidence type="ECO:0000256" key="7">
    <source>
        <dbReference type="ARBA" id="ARBA00022741"/>
    </source>
</evidence>
<dbReference type="InterPro" id="IPR003660">
    <property type="entry name" value="HAMP_dom"/>
</dbReference>
<dbReference type="GO" id="GO:0005524">
    <property type="term" value="F:ATP binding"/>
    <property type="evidence" value="ECO:0007669"/>
    <property type="project" value="UniProtKB-KW"/>
</dbReference>
<evidence type="ECO:0000256" key="10">
    <source>
        <dbReference type="SAM" id="Phobius"/>
    </source>
</evidence>
<dbReference type="PANTHER" id="PTHR44936">
    <property type="entry name" value="SENSOR PROTEIN CREC"/>
    <property type="match status" value="1"/>
</dbReference>
<evidence type="ECO:0000256" key="3">
    <source>
        <dbReference type="ARBA" id="ARBA00012438"/>
    </source>
</evidence>
<dbReference type="InterPro" id="IPR003661">
    <property type="entry name" value="HisK_dim/P_dom"/>
</dbReference>
<proteinExistence type="predicted"/>
<dbReference type="SMART" id="SM00388">
    <property type="entry name" value="HisKA"/>
    <property type="match status" value="1"/>
</dbReference>
<gene>
    <name evidence="13" type="ORF">HR45_12890</name>
</gene>
<dbReference type="Pfam" id="PF00512">
    <property type="entry name" value="HisKA"/>
    <property type="match status" value="1"/>
</dbReference>
<dbReference type="InterPro" id="IPR005467">
    <property type="entry name" value="His_kinase_dom"/>
</dbReference>
<reference evidence="13 14" key="1">
    <citation type="submission" date="2014-06" db="EMBL/GenBank/DDBJ databases">
        <title>Shewanella sp. YQH10.</title>
        <authorList>
            <person name="Liu Y."/>
            <person name="Zeng R."/>
        </authorList>
    </citation>
    <scope>NUCLEOTIDE SEQUENCE [LARGE SCALE GENOMIC DNA]</scope>
    <source>
        <strain evidence="13 14">YQH10</strain>
    </source>
</reference>
<evidence type="ECO:0000313" key="14">
    <source>
        <dbReference type="Proteomes" id="UP000029264"/>
    </source>
</evidence>
<dbReference type="AlphaFoldDB" id="A0A094JWZ6"/>
<keyword evidence="10" id="KW-0472">Membrane</keyword>
<dbReference type="SMART" id="SM00304">
    <property type="entry name" value="HAMP"/>
    <property type="match status" value="1"/>
</dbReference>
<keyword evidence="14" id="KW-1185">Reference proteome</keyword>
<dbReference type="RefSeq" id="WP_037443450.1">
    <property type="nucleotide sequence ID" value="NZ_JPEO01000010.1"/>
</dbReference>
<dbReference type="InterPro" id="IPR003594">
    <property type="entry name" value="HATPase_dom"/>
</dbReference>
<keyword evidence="10" id="KW-1133">Transmembrane helix</keyword>
<evidence type="ECO:0000256" key="1">
    <source>
        <dbReference type="ARBA" id="ARBA00000085"/>
    </source>
</evidence>
<keyword evidence="6" id="KW-0808">Transferase</keyword>
<comment type="caution">
    <text evidence="13">The sequence shown here is derived from an EMBL/GenBank/DDBJ whole genome shotgun (WGS) entry which is preliminary data.</text>
</comment>
<evidence type="ECO:0000313" key="13">
    <source>
        <dbReference type="EMBL" id="KFZ36941.1"/>
    </source>
</evidence>
<dbReference type="PANTHER" id="PTHR44936:SF10">
    <property type="entry name" value="SENSOR PROTEIN RSTB"/>
    <property type="match status" value="1"/>
</dbReference>
<keyword evidence="4" id="KW-1003">Cell membrane</keyword>
<dbReference type="OrthoDB" id="9804645at2"/>
<name>A0A094JWZ6_9GAMM</name>
<dbReference type="InterPro" id="IPR050980">
    <property type="entry name" value="2C_sensor_his_kinase"/>
</dbReference>